<dbReference type="InterPro" id="IPR036259">
    <property type="entry name" value="MFS_trans_sf"/>
</dbReference>
<dbReference type="PRINTS" id="PR01315">
    <property type="entry name" value="BATTENIN"/>
</dbReference>
<feature type="transmembrane region" description="Helical" evidence="7">
    <location>
        <begin position="300"/>
        <end position="324"/>
    </location>
</feature>
<proteinExistence type="inferred from homology"/>
<dbReference type="EMBL" id="JACEEZ010000211">
    <property type="protein sequence ID" value="KAG0730438.1"/>
    <property type="molecule type" value="Genomic_DNA"/>
</dbReference>
<evidence type="ECO:0000256" key="2">
    <source>
        <dbReference type="ARBA" id="ARBA00007467"/>
    </source>
</evidence>
<evidence type="ECO:0000256" key="3">
    <source>
        <dbReference type="ARBA" id="ARBA00022448"/>
    </source>
</evidence>
<dbReference type="PANTHER" id="PTHR10981:SF0">
    <property type="entry name" value="BATTENIN"/>
    <property type="match status" value="1"/>
</dbReference>
<feature type="transmembrane region" description="Helical" evidence="7">
    <location>
        <begin position="38"/>
        <end position="59"/>
    </location>
</feature>
<dbReference type="AlphaFoldDB" id="A0A8J4YPB9"/>
<accession>A0A8J4YPB9</accession>
<dbReference type="GO" id="GO:0005765">
    <property type="term" value="C:lysosomal membrane"/>
    <property type="evidence" value="ECO:0007669"/>
    <property type="project" value="UniProtKB-SubCell"/>
</dbReference>
<evidence type="ECO:0000313" key="8">
    <source>
        <dbReference type="EMBL" id="KAG0730438.1"/>
    </source>
</evidence>
<keyword evidence="9" id="KW-1185">Reference proteome</keyword>
<evidence type="ECO:0000256" key="1">
    <source>
        <dbReference type="ARBA" id="ARBA00004127"/>
    </source>
</evidence>
<evidence type="ECO:0000256" key="5">
    <source>
        <dbReference type="ARBA" id="ARBA00022989"/>
    </source>
</evidence>
<dbReference type="Proteomes" id="UP000770661">
    <property type="component" value="Unassembled WGS sequence"/>
</dbReference>
<keyword evidence="5 7" id="KW-1133">Transmembrane helix</keyword>
<sequence length="334" mass="37519">MMKNVVSTWSSGTGAAGLLGAASFAVFTSAGLSPRDSVLVMLVVPLVMAVSESIAMTALEYDAQSDTERNDAGHVYYEENEPQIVMGSYMFEPEYEVDEQVLAEPEVQQEDLALLQNMDCFWVILAHPERTKCRRPCLNYNTSSEEEEESMLPSSVPPPTLAFTQKLALLPSLMKYMIPVFLVYLAEYVINQGLLELIYFPGDVGWLDHHEQYRWYQVVYQAGVMVSRSSVNCVHIDHIWKTSVLQMINVVLFLTCAIYWWVKNIWLVFFLILWEGLLGGAAYVNTFYKVSQEIDGPHKEYAMSVTTLADSLGITVAGFIAIPIHNAICSLPVK</sequence>
<dbReference type="OrthoDB" id="5965864at2759"/>
<name>A0A8J4YPB9_CHIOP</name>
<keyword evidence="6 7" id="KW-0472">Membrane</keyword>
<feature type="transmembrane region" description="Helical" evidence="7">
    <location>
        <begin position="268"/>
        <end position="288"/>
    </location>
</feature>
<dbReference type="InterPro" id="IPR003492">
    <property type="entry name" value="Battenin_disease_Cln3"/>
</dbReference>
<dbReference type="GO" id="GO:0007040">
    <property type="term" value="P:lysosome organization"/>
    <property type="evidence" value="ECO:0007669"/>
    <property type="project" value="TreeGrafter"/>
</dbReference>
<organism evidence="8 9">
    <name type="scientific">Chionoecetes opilio</name>
    <name type="common">Atlantic snow crab</name>
    <name type="synonym">Cancer opilio</name>
    <dbReference type="NCBI Taxonomy" id="41210"/>
    <lineage>
        <taxon>Eukaryota</taxon>
        <taxon>Metazoa</taxon>
        <taxon>Ecdysozoa</taxon>
        <taxon>Arthropoda</taxon>
        <taxon>Crustacea</taxon>
        <taxon>Multicrustacea</taxon>
        <taxon>Malacostraca</taxon>
        <taxon>Eumalacostraca</taxon>
        <taxon>Eucarida</taxon>
        <taxon>Decapoda</taxon>
        <taxon>Pleocyemata</taxon>
        <taxon>Brachyura</taxon>
        <taxon>Eubrachyura</taxon>
        <taxon>Majoidea</taxon>
        <taxon>Majidae</taxon>
        <taxon>Chionoecetes</taxon>
    </lineage>
</organism>
<protein>
    <recommendedName>
        <fullName evidence="7">Battenin</fullName>
    </recommendedName>
</protein>
<keyword evidence="4 7" id="KW-0812">Transmembrane</keyword>
<comment type="similarity">
    <text evidence="2 7">Belongs to the battenin family.</text>
</comment>
<feature type="transmembrane region" description="Helical" evidence="7">
    <location>
        <begin position="12"/>
        <end position="32"/>
    </location>
</feature>
<feature type="transmembrane region" description="Helical" evidence="7">
    <location>
        <begin position="244"/>
        <end position="262"/>
    </location>
</feature>
<dbReference type="Gene3D" id="1.20.1250.20">
    <property type="entry name" value="MFS general substrate transporter like domains"/>
    <property type="match status" value="1"/>
</dbReference>
<keyword evidence="7" id="KW-0458">Lysosome</keyword>
<dbReference type="GO" id="GO:0012505">
    <property type="term" value="C:endomembrane system"/>
    <property type="evidence" value="ECO:0007669"/>
    <property type="project" value="UniProtKB-SubCell"/>
</dbReference>
<gene>
    <name evidence="8" type="primary">CLN3_3</name>
    <name evidence="8" type="ORF">GWK47_028306</name>
</gene>
<comment type="subcellular location">
    <subcellularLocation>
        <location evidence="1">Endomembrane system</location>
        <topology evidence="1">Multi-pass membrane protein</topology>
    </subcellularLocation>
    <subcellularLocation>
        <location evidence="7">Lysosome membrane</location>
        <topology evidence="7">Multi-pass membrane protein</topology>
    </subcellularLocation>
</comment>
<dbReference type="GO" id="GO:0051453">
    <property type="term" value="P:regulation of intracellular pH"/>
    <property type="evidence" value="ECO:0007669"/>
    <property type="project" value="TreeGrafter"/>
</dbReference>
<keyword evidence="3" id="KW-0813">Transport</keyword>
<comment type="caution">
    <text evidence="7">Lacks conserved residue(s) required for the propagation of feature annotation.</text>
</comment>
<evidence type="ECO:0000256" key="4">
    <source>
        <dbReference type="ARBA" id="ARBA00022692"/>
    </source>
</evidence>
<dbReference type="SUPFAM" id="SSF103473">
    <property type="entry name" value="MFS general substrate transporter"/>
    <property type="match status" value="1"/>
</dbReference>
<reference evidence="8" key="1">
    <citation type="submission" date="2020-07" db="EMBL/GenBank/DDBJ databases">
        <title>The High-quality genome of the commercially important snow crab, Chionoecetes opilio.</title>
        <authorList>
            <person name="Jeong J.-H."/>
            <person name="Ryu S."/>
        </authorList>
    </citation>
    <scope>NUCLEOTIDE SEQUENCE</scope>
    <source>
        <strain evidence="8">MADBK_172401_WGS</strain>
        <tissue evidence="8">Digestive gland</tissue>
    </source>
</reference>
<dbReference type="Pfam" id="PF02487">
    <property type="entry name" value="CLN3"/>
    <property type="match status" value="1"/>
</dbReference>
<evidence type="ECO:0000256" key="6">
    <source>
        <dbReference type="ARBA" id="ARBA00023136"/>
    </source>
</evidence>
<evidence type="ECO:0000256" key="7">
    <source>
        <dbReference type="RuleBase" id="RU361113"/>
    </source>
</evidence>
<dbReference type="PANTHER" id="PTHR10981">
    <property type="entry name" value="BATTENIN"/>
    <property type="match status" value="1"/>
</dbReference>
<comment type="caution">
    <text evidence="8">The sequence shown here is derived from an EMBL/GenBank/DDBJ whole genome shotgun (WGS) entry which is preliminary data.</text>
</comment>
<evidence type="ECO:0000313" key="9">
    <source>
        <dbReference type="Proteomes" id="UP000770661"/>
    </source>
</evidence>